<feature type="region of interest" description="Disordered" evidence="1">
    <location>
        <begin position="820"/>
        <end position="850"/>
    </location>
</feature>
<feature type="region of interest" description="Disordered" evidence="1">
    <location>
        <begin position="342"/>
        <end position="402"/>
    </location>
</feature>
<keyword evidence="4" id="KW-1185">Reference proteome</keyword>
<feature type="compositionally biased region" description="Low complexity" evidence="1">
    <location>
        <begin position="679"/>
        <end position="688"/>
    </location>
</feature>
<feature type="compositionally biased region" description="Basic and acidic residues" evidence="1">
    <location>
        <begin position="390"/>
        <end position="402"/>
    </location>
</feature>
<dbReference type="Proteomes" id="UP001311799">
    <property type="component" value="Unassembled WGS sequence"/>
</dbReference>
<name>A0AAV9XWN2_9CRYT</name>
<feature type="region of interest" description="Disordered" evidence="1">
    <location>
        <begin position="915"/>
        <end position="939"/>
    </location>
</feature>
<feature type="signal peptide" evidence="2">
    <location>
        <begin position="1"/>
        <end position="22"/>
    </location>
</feature>
<keyword evidence="2" id="KW-0732">Signal</keyword>
<dbReference type="EMBL" id="JAWDEY010000015">
    <property type="protein sequence ID" value="KAK6589106.1"/>
    <property type="molecule type" value="Genomic_DNA"/>
</dbReference>
<sequence length="1271" mass="145339">MKIYLYVCALLMLLNNKNVLLGKEVENRGSNENNNGSHFTFCYTPPLESLEVPGVGPFNVHKGHRLIPITIPEGSELCDDPMSLFEPENEIWDNDILVPKEFEDFSELMEEARNLEEDKNVQLTSKINEILKEKVYEQIEPPIIPKHVMPLYTDENEKTELKGIPDTSDRVLDKEESSLFDDLSLVSKQDESYGTLNEEEVKRGIGMRIFMFVEFCRDNLARNGLPLNIINNSMYTEENFKFFSTNWSSFGSEELVFNDVPYQIWQGFVSSGILTAGDKKISEETKRKLVLYSLNEFFNGLERYYSYNINDKVDYKYYLYLESLGVDEAIKTIRQYRDSLGGMSKGEASLKDSSEREITASPSLSSSSSSISTSSMYVPGDFELSNEGSTTKEELTEQGERSGYDVVEEDNLMEGKNEKVESVVDLSKTKGPFEDELGKSSEIGDEKSMVSTRIKWFSIFINEYLGRIGIGLSISEYSCDNTAIYAFFKNLKNEDKFSLPDLVWNLLIQNGFEEKTSDLELSYDEKREIVKELWFIFIDIEGKMFGNQVNYQSYNQVSWMMDIEIRDIISGFLDKLKVETSKKLMNLSKRRNGSSADKYVTLKEENTIKPLNDDEFANNLSRAKELGLFNLNSLENEVSDNNLQSDIDGGNMEIFENSFEYDKNKVGDANKYLNKDTSLDSTSSSSSSNEIGGMSEKINKKGKGRKKTKSKKRKGKRRSKKNSNIDKTNKGKKSEKSEVREETVADRSSKAVKTARELMEKIKSEDDKSRSPDSSIESETSSFSPLDWLRFDSTDNGENKKPELELADVSLDRNEREVYNLEEKEESNNFDDKERTSKYPDYITNEEASKSVGLEIDQLFDQETPSSIKPEELSNVEKHVSERSNDDYTINRPVYNEQDENVEKEISKTVSEVEELQNRNENTENLVEKSHSIGDKNPRNLLSDLIKSIDKNMDEESAEDETGGAEIEKFEDEIETEEGEKSVGELKGAEKGSFKNKLSNLLQRTKNFFGFGKTESKKVEEESTLGKEIEYTNLAKIVIHFIQSYAALRYRFVKEGAIQSSFEEIKALVKDSLHFHQGTTEFDTFDLEKGVKAIAGMLGGGSFTAIKTLGLTSRDISNSLKRYLVNLFPTDNIEKIYKKNKKINTTSEWLKIYLKNDLIIEEMLPKQLERPSIVGESSDLIDGFSNSEEVMEKADLMCEKIIKLIEKYIQNSESDRITKRDLDCLAVTAVNQLHNFTLSNAIYLFLFKYKTNLWKYLTQEIALSLSREIQE</sequence>
<reference evidence="3 4" key="1">
    <citation type="submission" date="2023-10" db="EMBL/GenBank/DDBJ databases">
        <title>Comparative genomics analysis reveals potential genetic determinants of host preference in Cryptosporidium xiaoi.</title>
        <authorList>
            <person name="Xiao L."/>
            <person name="Li J."/>
        </authorList>
    </citation>
    <scope>NUCLEOTIDE SEQUENCE [LARGE SCALE GENOMIC DNA]</scope>
    <source>
        <strain evidence="3 4">52996</strain>
    </source>
</reference>
<feature type="compositionally biased region" description="Basic and acidic residues" evidence="1">
    <location>
        <begin position="348"/>
        <end position="358"/>
    </location>
</feature>
<feature type="compositionally biased region" description="Basic and acidic residues" evidence="1">
    <location>
        <begin position="820"/>
        <end position="838"/>
    </location>
</feature>
<gene>
    <name evidence="3" type="ORF">RS030_233525</name>
</gene>
<evidence type="ECO:0000313" key="3">
    <source>
        <dbReference type="EMBL" id="KAK6589106.1"/>
    </source>
</evidence>
<feature type="compositionally biased region" description="Basic residues" evidence="1">
    <location>
        <begin position="700"/>
        <end position="721"/>
    </location>
</feature>
<feature type="compositionally biased region" description="Basic and acidic residues" evidence="1">
    <location>
        <begin position="789"/>
        <end position="805"/>
    </location>
</feature>
<proteinExistence type="predicted"/>
<feature type="compositionally biased region" description="Basic and acidic residues" evidence="1">
    <location>
        <begin position="916"/>
        <end position="938"/>
    </location>
</feature>
<feature type="chain" id="PRO_5043597689" evidence="2">
    <location>
        <begin position="23"/>
        <end position="1271"/>
    </location>
</feature>
<dbReference type="AlphaFoldDB" id="A0AAV9XWN2"/>
<feature type="compositionally biased region" description="Low complexity" evidence="1">
    <location>
        <begin position="361"/>
        <end position="375"/>
    </location>
</feature>
<evidence type="ECO:0000256" key="2">
    <source>
        <dbReference type="SAM" id="SignalP"/>
    </source>
</evidence>
<feature type="region of interest" description="Disordered" evidence="1">
    <location>
        <begin position="953"/>
        <end position="987"/>
    </location>
</feature>
<feature type="region of interest" description="Disordered" evidence="1">
    <location>
        <begin position="673"/>
        <end position="805"/>
    </location>
</feature>
<comment type="caution">
    <text evidence="3">The sequence shown here is derived from an EMBL/GenBank/DDBJ whole genome shotgun (WGS) entry which is preliminary data.</text>
</comment>
<accession>A0AAV9XWN2</accession>
<evidence type="ECO:0000313" key="4">
    <source>
        <dbReference type="Proteomes" id="UP001311799"/>
    </source>
</evidence>
<feature type="compositionally biased region" description="Basic and acidic residues" evidence="1">
    <location>
        <begin position="869"/>
        <end position="886"/>
    </location>
</feature>
<evidence type="ECO:0000256" key="1">
    <source>
        <dbReference type="SAM" id="MobiDB-lite"/>
    </source>
</evidence>
<feature type="compositionally biased region" description="Low complexity" evidence="1">
    <location>
        <begin position="772"/>
        <end position="784"/>
    </location>
</feature>
<feature type="region of interest" description="Disordered" evidence="1">
    <location>
        <begin position="862"/>
        <end position="899"/>
    </location>
</feature>
<protein>
    <submittedName>
        <fullName evidence="3">Uncharacterized protein</fullName>
    </submittedName>
</protein>
<feature type="compositionally biased region" description="Basic and acidic residues" evidence="1">
    <location>
        <begin position="723"/>
        <end position="771"/>
    </location>
</feature>
<organism evidence="3 4">
    <name type="scientific">Cryptosporidium xiaoi</name>
    <dbReference type="NCBI Taxonomy" id="659607"/>
    <lineage>
        <taxon>Eukaryota</taxon>
        <taxon>Sar</taxon>
        <taxon>Alveolata</taxon>
        <taxon>Apicomplexa</taxon>
        <taxon>Conoidasida</taxon>
        <taxon>Coccidia</taxon>
        <taxon>Eucoccidiorida</taxon>
        <taxon>Eimeriorina</taxon>
        <taxon>Cryptosporidiidae</taxon>
        <taxon>Cryptosporidium</taxon>
    </lineage>
</organism>
<feature type="compositionally biased region" description="Acidic residues" evidence="1">
    <location>
        <begin position="955"/>
        <end position="978"/>
    </location>
</feature>